<dbReference type="GO" id="GO:0046872">
    <property type="term" value="F:metal ion binding"/>
    <property type="evidence" value="ECO:0007669"/>
    <property type="project" value="UniProtKB-KW"/>
</dbReference>
<keyword evidence="6 10" id="KW-0408">Iron</keyword>
<accession>A0AAV1RED1</accession>
<comment type="caution">
    <text evidence="12">The sequence shown here is derived from an EMBL/GenBank/DDBJ whole genome shotgun (WGS) entry which is preliminary data.</text>
</comment>
<dbReference type="InterPro" id="IPR027443">
    <property type="entry name" value="IPNS-like_sf"/>
</dbReference>
<evidence type="ECO:0000256" key="10">
    <source>
        <dbReference type="RuleBase" id="RU003682"/>
    </source>
</evidence>
<dbReference type="GO" id="GO:0016707">
    <property type="term" value="F:gibberellin 3-beta-dioxygenase activity"/>
    <property type="evidence" value="ECO:0007669"/>
    <property type="project" value="UniProtKB-EC"/>
</dbReference>
<organism evidence="12 13">
    <name type="scientific">Dovyalis caffra</name>
    <dbReference type="NCBI Taxonomy" id="77055"/>
    <lineage>
        <taxon>Eukaryota</taxon>
        <taxon>Viridiplantae</taxon>
        <taxon>Streptophyta</taxon>
        <taxon>Embryophyta</taxon>
        <taxon>Tracheophyta</taxon>
        <taxon>Spermatophyta</taxon>
        <taxon>Magnoliopsida</taxon>
        <taxon>eudicotyledons</taxon>
        <taxon>Gunneridae</taxon>
        <taxon>Pentapetalae</taxon>
        <taxon>rosids</taxon>
        <taxon>fabids</taxon>
        <taxon>Malpighiales</taxon>
        <taxon>Salicaceae</taxon>
        <taxon>Flacourtieae</taxon>
        <taxon>Dovyalis</taxon>
    </lineage>
</organism>
<keyword evidence="5 10" id="KW-0560">Oxidoreductase</keyword>
<dbReference type="InterPro" id="IPR026992">
    <property type="entry name" value="DIOX_N"/>
</dbReference>
<dbReference type="PROSITE" id="PS51471">
    <property type="entry name" value="FE2OG_OXY"/>
    <property type="match status" value="1"/>
</dbReference>
<evidence type="ECO:0000256" key="9">
    <source>
        <dbReference type="ARBA" id="ARBA00066695"/>
    </source>
</evidence>
<comment type="cofactor">
    <cofactor evidence="1">
        <name>L-ascorbate</name>
        <dbReference type="ChEBI" id="CHEBI:38290"/>
    </cofactor>
</comment>
<dbReference type="FunFam" id="2.60.120.330:FF:000013">
    <property type="entry name" value="Gibberellin 3-beta-dioxygenase 1"/>
    <property type="match status" value="1"/>
</dbReference>
<feature type="domain" description="Fe2OG dioxygenase" evidence="11">
    <location>
        <begin position="202"/>
        <end position="304"/>
    </location>
</feature>
<reference evidence="12 13" key="1">
    <citation type="submission" date="2024-01" db="EMBL/GenBank/DDBJ databases">
        <authorList>
            <person name="Waweru B."/>
        </authorList>
    </citation>
    <scope>NUCLEOTIDE SEQUENCE [LARGE SCALE GENOMIC DNA]</scope>
</reference>
<dbReference type="AlphaFoldDB" id="A0AAV1RED1"/>
<gene>
    <name evidence="12" type="ORF">DCAF_LOCUS10104</name>
</gene>
<dbReference type="EC" id="1.14.11.15" evidence="9"/>
<dbReference type="EMBL" id="CAWUPB010000956">
    <property type="protein sequence ID" value="CAK7334846.1"/>
    <property type="molecule type" value="Genomic_DNA"/>
</dbReference>
<proteinExistence type="inferred from homology"/>
<comment type="pathway">
    <text evidence="7">Plant hormone biosynthesis; gibberellin biosynthesis.</text>
</comment>
<evidence type="ECO:0000256" key="4">
    <source>
        <dbReference type="ARBA" id="ARBA00022964"/>
    </source>
</evidence>
<dbReference type="InterPro" id="IPR050231">
    <property type="entry name" value="Iron_ascorbate_oxido_reductase"/>
</dbReference>
<keyword evidence="13" id="KW-1185">Reference proteome</keyword>
<keyword evidence="3 10" id="KW-0479">Metal-binding</keyword>
<dbReference type="GO" id="GO:0009686">
    <property type="term" value="P:gibberellin biosynthetic process"/>
    <property type="evidence" value="ECO:0007669"/>
    <property type="project" value="UniProtKB-ARBA"/>
</dbReference>
<evidence type="ECO:0000313" key="13">
    <source>
        <dbReference type="Proteomes" id="UP001314170"/>
    </source>
</evidence>
<evidence type="ECO:0000256" key="8">
    <source>
        <dbReference type="ARBA" id="ARBA00061560"/>
    </source>
</evidence>
<dbReference type="SUPFAM" id="SSF51197">
    <property type="entry name" value="Clavaminate synthase-like"/>
    <property type="match status" value="1"/>
</dbReference>
<protein>
    <recommendedName>
        <fullName evidence="9">gibberellin 3beta-dioxygenase</fullName>
        <ecNumber evidence="9">1.14.11.15</ecNumber>
    </recommendedName>
</protein>
<sequence>MASISESFKNNPIPRNHIVPLDFNNVLKLPDSHTWSLSADYPSIDPLDHEAVPIIDLTHPHALTLARKASENWGMFQVINHGIPIHLLQELELQTRTLFDLPANQKLQVVRSPDGITGYGQARIANFFNKQMWYEGFTIMGSPVQQASQLWPHDHAKFCGAMEDFQKEIKQLTERIIALMFKSLGLTQEDVKWLRPKSGYKHPQGVLQLNSYPMCPNPNQAMGLAPHTDSSLLTLLYQSNISGLQVFGDDDIGWVPVHPLPHALVVNVGDLMHIISNGRFKNALHRAVVNQTHHRLSIAYFYGPPTDIMISPLVDFDHPPLYRQVTWKDYLDAKATHFNEALDFIKRKHT</sequence>
<evidence type="ECO:0000256" key="5">
    <source>
        <dbReference type="ARBA" id="ARBA00023002"/>
    </source>
</evidence>
<name>A0AAV1RED1_9ROSI</name>
<dbReference type="PANTHER" id="PTHR47990">
    <property type="entry name" value="2-OXOGLUTARATE (2OG) AND FE(II)-DEPENDENT OXYGENASE SUPERFAMILY PROTEIN-RELATED"/>
    <property type="match status" value="1"/>
</dbReference>
<evidence type="ECO:0000259" key="11">
    <source>
        <dbReference type="PROSITE" id="PS51471"/>
    </source>
</evidence>
<evidence type="ECO:0000256" key="6">
    <source>
        <dbReference type="ARBA" id="ARBA00023004"/>
    </source>
</evidence>
<comment type="similarity">
    <text evidence="8">Belongs to the iron/ascorbate-dependent oxidoreductase family. GA3OX subfamily.</text>
</comment>
<keyword evidence="4" id="KW-0223">Dioxygenase</keyword>
<evidence type="ECO:0000313" key="12">
    <source>
        <dbReference type="EMBL" id="CAK7334846.1"/>
    </source>
</evidence>
<dbReference type="Pfam" id="PF03171">
    <property type="entry name" value="2OG-FeII_Oxy"/>
    <property type="match status" value="1"/>
</dbReference>
<dbReference type="InterPro" id="IPR005123">
    <property type="entry name" value="Oxoglu/Fe-dep_dioxygenase_dom"/>
</dbReference>
<evidence type="ECO:0000256" key="7">
    <source>
        <dbReference type="ARBA" id="ARBA00037909"/>
    </source>
</evidence>
<comment type="pathway">
    <text evidence="2">Hormone biosynthesis.</text>
</comment>
<evidence type="ECO:0000256" key="2">
    <source>
        <dbReference type="ARBA" id="ARBA00004972"/>
    </source>
</evidence>
<dbReference type="Proteomes" id="UP001314170">
    <property type="component" value="Unassembled WGS sequence"/>
</dbReference>
<dbReference type="Gene3D" id="2.60.120.330">
    <property type="entry name" value="B-lactam Antibiotic, Isopenicillin N Synthase, Chain"/>
    <property type="match status" value="1"/>
</dbReference>
<dbReference type="Pfam" id="PF14226">
    <property type="entry name" value="DIOX_N"/>
    <property type="match status" value="1"/>
</dbReference>
<dbReference type="InterPro" id="IPR044861">
    <property type="entry name" value="IPNS-like_FE2OG_OXY"/>
</dbReference>
<evidence type="ECO:0000256" key="1">
    <source>
        <dbReference type="ARBA" id="ARBA00001961"/>
    </source>
</evidence>
<evidence type="ECO:0000256" key="3">
    <source>
        <dbReference type="ARBA" id="ARBA00022723"/>
    </source>
</evidence>